<dbReference type="Proteomes" id="UP000008641">
    <property type="component" value="Chromosome"/>
</dbReference>
<dbReference type="EMBL" id="CP002455">
    <property type="protein sequence ID" value="ADX67176.1"/>
    <property type="molecule type" value="Genomic_DNA"/>
</dbReference>
<feature type="chain" id="PRO_5003256321" evidence="1">
    <location>
        <begin position="20"/>
        <end position="162"/>
    </location>
</feature>
<accession>F0NYX4</accession>
<dbReference type="OrthoDB" id="9815205at2"/>
<feature type="signal peptide" evidence="1">
    <location>
        <begin position="1"/>
        <end position="19"/>
    </location>
</feature>
<name>F0NYX4_WEEVC</name>
<reference evidence="3 4" key="1">
    <citation type="journal article" date="2011" name="Stand. Genomic Sci.">
        <title>Complete genome sequence of Weeksella virosa type strain (9751).</title>
        <authorList>
            <person name="Lang E."/>
            <person name="Teshima H."/>
            <person name="Lucas S."/>
            <person name="Lapidus A."/>
            <person name="Hammon N."/>
            <person name="Deshpande S."/>
            <person name="Nolan M."/>
            <person name="Cheng J.F."/>
            <person name="Pitluck S."/>
            <person name="Liolios K."/>
            <person name="Pagani I."/>
            <person name="Mikhailova N."/>
            <person name="Ivanova N."/>
            <person name="Mavromatis K."/>
            <person name="Pati A."/>
            <person name="Tapia R."/>
            <person name="Han C."/>
            <person name="Goodwin L."/>
            <person name="Chen A."/>
            <person name="Palaniappan K."/>
            <person name="Land M."/>
            <person name="Hauser L."/>
            <person name="Chang Y.J."/>
            <person name="Jeffries C.D."/>
            <person name="Brambilla E.M."/>
            <person name="Kopitz M."/>
            <person name="Rohde M."/>
            <person name="Goker M."/>
            <person name="Tindall B.J."/>
            <person name="Detter J.C."/>
            <person name="Woyke T."/>
            <person name="Bristow J."/>
            <person name="Eisen J.A."/>
            <person name="Markowitz V."/>
            <person name="Hugenholtz P."/>
            <person name="Klenk H.P."/>
            <person name="Kyrpides N.C."/>
        </authorList>
    </citation>
    <scope>NUCLEOTIDE SEQUENCE [LARGE SCALE GENOMIC DNA]</scope>
    <source>
        <strain evidence="4">ATCC 43766 / DSM 16922 / JCM 21250 / NBRC 16016 / NCTC 11634 / CL345/78</strain>
    </source>
</reference>
<keyword evidence="1" id="KW-0732">Signal</keyword>
<evidence type="ECO:0000259" key="2">
    <source>
        <dbReference type="PROSITE" id="PS51352"/>
    </source>
</evidence>
<dbReference type="GO" id="GO:0016491">
    <property type="term" value="F:oxidoreductase activity"/>
    <property type="evidence" value="ECO:0007669"/>
    <property type="project" value="InterPro"/>
</dbReference>
<dbReference type="InterPro" id="IPR036249">
    <property type="entry name" value="Thioredoxin-like_sf"/>
</dbReference>
<dbReference type="Gene3D" id="3.40.30.10">
    <property type="entry name" value="Glutaredoxin"/>
    <property type="match status" value="1"/>
</dbReference>
<protein>
    <submittedName>
        <fullName evidence="3">Alkyl hydroperoxide reductase/ Thiol specific antioxidant/ Mal allergen</fullName>
    </submittedName>
</protein>
<proteinExistence type="predicted"/>
<dbReference type="InterPro" id="IPR013740">
    <property type="entry name" value="Redoxin"/>
</dbReference>
<keyword evidence="4" id="KW-1185">Reference proteome</keyword>
<dbReference type="RefSeq" id="WP_013597568.1">
    <property type="nucleotide sequence ID" value="NC_015144.1"/>
</dbReference>
<feature type="domain" description="Thioredoxin" evidence="2">
    <location>
        <begin position="18"/>
        <end position="162"/>
    </location>
</feature>
<dbReference type="HOGENOM" id="CLU_042529_11_2_10"/>
<dbReference type="SUPFAM" id="SSF52833">
    <property type="entry name" value="Thioredoxin-like"/>
    <property type="match status" value="1"/>
</dbReference>
<evidence type="ECO:0000313" key="4">
    <source>
        <dbReference type="Proteomes" id="UP000008641"/>
    </source>
</evidence>
<gene>
    <name evidence="3" type="ordered locus">Weevi_0457</name>
</gene>
<dbReference type="STRING" id="865938.Weevi_0457"/>
<sequence length="162" mass="18595">MKKKLFCLVFSLFVFTAFAQKAEFPTAPLKDLKGKTVDLRELSTDDKPMVIAFWATWCGPCIQELNAINDQMDDWQSETPFDFYAVSLDDSKTVGRVNPMVNGKGWDFNILLDTNNDLKRLLNISSPPYVVIVKNKEIVYRHVGYQPGSEVELYEQIKEFSK</sequence>
<dbReference type="InterPro" id="IPR013766">
    <property type="entry name" value="Thioredoxin_domain"/>
</dbReference>
<dbReference type="eggNOG" id="COG0526">
    <property type="taxonomic scope" value="Bacteria"/>
</dbReference>
<reference evidence="4" key="2">
    <citation type="journal article" date="2011" name="Stand. Genomic Sci.">
        <title>Complete genome sequence of Weeksella virosa type strain (9751T).</title>
        <authorList>
            <person name="Lang E."/>
            <person name="Teshima H."/>
            <person name="Lucas S."/>
            <person name="Lapidus A."/>
            <person name="Hammon N."/>
            <person name="Deshpande S."/>
            <person name="Nolan M."/>
            <person name="Cheng J."/>
            <person name="Pitluck S."/>
            <person name="Liolios K."/>
            <person name="Pagani I."/>
            <person name="Mikhailova N."/>
            <person name="Ivanova N."/>
            <person name="Mavromatis K."/>
            <person name="Pati A."/>
            <person name="Tapia R."/>
            <person name="Han C."/>
            <person name="Goodwin L."/>
            <person name="Chen A."/>
            <person name="Palaniappan K."/>
            <person name="Land M."/>
            <person name="Hauser L."/>
            <person name="Chang Y."/>
            <person name="Jeffries C."/>
            <person name="Brambilla E."/>
            <person name="Kopitz M."/>
            <person name="Rohde M."/>
            <person name="Goker M."/>
            <person name="Tindall B."/>
            <person name="Detter J."/>
            <person name="Woyke T."/>
            <person name="Bristow J."/>
            <person name="Eisen J."/>
            <person name="Markowitz V."/>
            <person name="Hugenholtz P."/>
            <person name="Klenk H."/>
            <person name="Kyrpides N."/>
        </authorList>
    </citation>
    <scope>NUCLEOTIDE SEQUENCE [LARGE SCALE GENOMIC DNA]</scope>
    <source>
        <strain evidence="4">ATCC 43766 / DSM 16922 / JCM 21250 / NBRC 16016 / NCTC 11634 / CL345/78</strain>
    </source>
</reference>
<dbReference type="InterPro" id="IPR050553">
    <property type="entry name" value="Thioredoxin_ResA/DsbE_sf"/>
</dbReference>
<evidence type="ECO:0000313" key="3">
    <source>
        <dbReference type="EMBL" id="ADX67176.1"/>
    </source>
</evidence>
<dbReference type="PROSITE" id="PS51352">
    <property type="entry name" value="THIOREDOXIN_2"/>
    <property type="match status" value="1"/>
</dbReference>
<organism evidence="3 4">
    <name type="scientific">Weeksella virosa (strain ATCC 43766 / DSM 16922 / JCM 21250 / CCUG 30538 / CDC 9751 / IAM 14551 / NBRC 16016 / NCTC 11634 / CL345/78)</name>
    <dbReference type="NCBI Taxonomy" id="865938"/>
    <lineage>
        <taxon>Bacteria</taxon>
        <taxon>Pseudomonadati</taxon>
        <taxon>Bacteroidota</taxon>
        <taxon>Flavobacteriia</taxon>
        <taxon>Flavobacteriales</taxon>
        <taxon>Weeksellaceae</taxon>
        <taxon>Weeksella</taxon>
    </lineage>
</organism>
<dbReference type="KEGG" id="wvi:Weevi_0457"/>
<dbReference type="CDD" id="cd02966">
    <property type="entry name" value="TlpA_like_family"/>
    <property type="match status" value="1"/>
</dbReference>
<evidence type="ECO:0000256" key="1">
    <source>
        <dbReference type="SAM" id="SignalP"/>
    </source>
</evidence>
<dbReference type="Pfam" id="PF08534">
    <property type="entry name" value="Redoxin"/>
    <property type="match status" value="1"/>
</dbReference>
<dbReference type="AlphaFoldDB" id="F0NYX4"/>
<dbReference type="PANTHER" id="PTHR42852">
    <property type="entry name" value="THIOL:DISULFIDE INTERCHANGE PROTEIN DSBE"/>
    <property type="match status" value="1"/>
</dbReference>
<dbReference type="PANTHER" id="PTHR42852:SF17">
    <property type="entry name" value="THIOREDOXIN-LIKE PROTEIN HI_1115"/>
    <property type="match status" value="1"/>
</dbReference>